<accession>A0A916T6A9</accession>
<dbReference type="EMBL" id="BMIH01000003">
    <property type="protein sequence ID" value="GGB32120.1"/>
    <property type="molecule type" value="Genomic_DNA"/>
</dbReference>
<evidence type="ECO:0000256" key="1">
    <source>
        <dbReference type="SAM" id="MobiDB-lite"/>
    </source>
</evidence>
<organism evidence="2 3">
    <name type="scientific">Sphingomonas metalli</name>
    <dbReference type="NCBI Taxonomy" id="1779358"/>
    <lineage>
        <taxon>Bacteria</taxon>
        <taxon>Pseudomonadati</taxon>
        <taxon>Pseudomonadota</taxon>
        <taxon>Alphaproteobacteria</taxon>
        <taxon>Sphingomonadales</taxon>
        <taxon>Sphingomonadaceae</taxon>
        <taxon>Sphingomonas</taxon>
    </lineage>
</organism>
<dbReference type="AlphaFoldDB" id="A0A916T6A9"/>
<keyword evidence="3" id="KW-1185">Reference proteome</keyword>
<proteinExistence type="predicted"/>
<reference evidence="2" key="1">
    <citation type="journal article" date="2014" name="Int. J. Syst. Evol. Microbiol.">
        <title>Complete genome sequence of Corynebacterium casei LMG S-19264T (=DSM 44701T), isolated from a smear-ripened cheese.</title>
        <authorList>
            <consortium name="US DOE Joint Genome Institute (JGI-PGF)"/>
            <person name="Walter F."/>
            <person name="Albersmeier A."/>
            <person name="Kalinowski J."/>
            <person name="Ruckert C."/>
        </authorList>
    </citation>
    <scope>NUCLEOTIDE SEQUENCE</scope>
    <source>
        <strain evidence="2">CGMCC 1.15330</strain>
    </source>
</reference>
<evidence type="ECO:0000313" key="3">
    <source>
        <dbReference type="Proteomes" id="UP000623067"/>
    </source>
</evidence>
<feature type="compositionally biased region" description="Low complexity" evidence="1">
    <location>
        <begin position="66"/>
        <end position="77"/>
    </location>
</feature>
<comment type="caution">
    <text evidence="2">The sequence shown here is derived from an EMBL/GenBank/DDBJ whole genome shotgun (WGS) entry which is preliminary data.</text>
</comment>
<evidence type="ECO:0000313" key="2">
    <source>
        <dbReference type="EMBL" id="GGB32120.1"/>
    </source>
</evidence>
<reference evidence="2" key="2">
    <citation type="submission" date="2020-09" db="EMBL/GenBank/DDBJ databases">
        <authorList>
            <person name="Sun Q."/>
            <person name="Zhou Y."/>
        </authorList>
    </citation>
    <scope>NUCLEOTIDE SEQUENCE</scope>
    <source>
        <strain evidence="2">CGMCC 1.15330</strain>
    </source>
</reference>
<feature type="region of interest" description="Disordered" evidence="1">
    <location>
        <begin position="60"/>
        <end position="108"/>
    </location>
</feature>
<dbReference type="Proteomes" id="UP000623067">
    <property type="component" value="Unassembled WGS sequence"/>
</dbReference>
<name>A0A916T6A9_9SPHN</name>
<feature type="compositionally biased region" description="Basic and acidic residues" evidence="1">
    <location>
        <begin position="12"/>
        <end position="30"/>
    </location>
</feature>
<dbReference type="RefSeq" id="WP_188658837.1">
    <property type="nucleotide sequence ID" value="NZ_BMIH01000003.1"/>
</dbReference>
<sequence>MSGPRLYGAPDDTDKQGPGEAGLRGEHAIDPDATEGYVRTLPVADGPDIAIEELSGVARAEAMTPGADRAGAQAASDAETRRPGNAEAASDESLQASDPPGYDPHPSE</sequence>
<protein>
    <submittedName>
        <fullName evidence="2">Uncharacterized protein</fullName>
    </submittedName>
</protein>
<gene>
    <name evidence="2" type="ORF">GCM10011380_21950</name>
</gene>
<feature type="region of interest" description="Disordered" evidence="1">
    <location>
        <begin position="1"/>
        <end position="34"/>
    </location>
</feature>